<sequence length="458" mass="53236">MSETASYNLMLIFKDILSNKKIKLELSTISKIIKEDLSINLDDLSQNIKDVLLRMIIVYIRSWPGWGKSSDFFDGVLSLEEWFKRFKEYLNYKLKYIIKNGYKENVEIVKKENNEKLQKKINNGLKAEHGTQTDNLAPKGYAPFTICIECTPDIINTLVFTQADNTADNLVLRKHPAFTWENISFQQLLNWPFVEVQFDSPELKFGRKNVTDYTRYISLTTCPLKHDKDEFIDEIDFFDKRNTSRSCYTLKFLESYCNTYVKTLIDLSAKYLFIQKGLIQDVKVLLGEFLSDIKELNINNSTMATNTTITFNIGRSNYVRVKKLTRGNHKGNNQIGYCEFITPKIELILKHFAAVQEPNHSTVTFTHLNNLLSIHNDSLPLIKSAVPRLSFRCRFCQVSLDCKAAIFEHFATFHRSEQNVVCFRCKVSYPLPDITKLRWDHNCKSKEVTVTNKKVQNK</sequence>
<dbReference type="Proteomes" id="UP001154078">
    <property type="component" value="Chromosome 9"/>
</dbReference>
<dbReference type="OrthoDB" id="7268531at2759"/>
<dbReference type="InterPro" id="IPR013087">
    <property type="entry name" value="Znf_C2H2_type"/>
</dbReference>
<dbReference type="AlphaFoldDB" id="A0A9P0BK81"/>
<gene>
    <name evidence="2" type="ORF">MELIAE_LOCUS13281</name>
</gene>
<evidence type="ECO:0000313" key="3">
    <source>
        <dbReference type="Proteomes" id="UP001154078"/>
    </source>
</evidence>
<protein>
    <recommendedName>
        <fullName evidence="1">C2H2-type domain-containing protein</fullName>
    </recommendedName>
</protein>
<accession>A0A9P0BK81</accession>
<name>A0A9P0BK81_BRAAE</name>
<evidence type="ECO:0000259" key="1">
    <source>
        <dbReference type="PROSITE" id="PS00028"/>
    </source>
</evidence>
<reference evidence="2" key="1">
    <citation type="submission" date="2021-12" db="EMBL/GenBank/DDBJ databases">
        <authorList>
            <person name="King R."/>
        </authorList>
    </citation>
    <scope>NUCLEOTIDE SEQUENCE</scope>
</reference>
<keyword evidence="3" id="KW-1185">Reference proteome</keyword>
<evidence type="ECO:0000313" key="2">
    <source>
        <dbReference type="EMBL" id="CAH0564828.1"/>
    </source>
</evidence>
<dbReference type="PROSITE" id="PS00028">
    <property type="entry name" value="ZINC_FINGER_C2H2_1"/>
    <property type="match status" value="1"/>
</dbReference>
<dbReference type="EMBL" id="OV121140">
    <property type="protein sequence ID" value="CAH0564828.1"/>
    <property type="molecule type" value="Genomic_DNA"/>
</dbReference>
<feature type="domain" description="C2H2-type" evidence="1">
    <location>
        <begin position="393"/>
        <end position="414"/>
    </location>
</feature>
<organism evidence="2 3">
    <name type="scientific">Brassicogethes aeneus</name>
    <name type="common">Rape pollen beetle</name>
    <name type="synonym">Meligethes aeneus</name>
    <dbReference type="NCBI Taxonomy" id="1431903"/>
    <lineage>
        <taxon>Eukaryota</taxon>
        <taxon>Metazoa</taxon>
        <taxon>Ecdysozoa</taxon>
        <taxon>Arthropoda</taxon>
        <taxon>Hexapoda</taxon>
        <taxon>Insecta</taxon>
        <taxon>Pterygota</taxon>
        <taxon>Neoptera</taxon>
        <taxon>Endopterygota</taxon>
        <taxon>Coleoptera</taxon>
        <taxon>Polyphaga</taxon>
        <taxon>Cucujiformia</taxon>
        <taxon>Nitidulidae</taxon>
        <taxon>Meligethinae</taxon>
        <taxon>Brassicogethes</taxon>
    </lineage>
</organism>
<proteinExistence type="predicted"/>